<dbReference type="Gene3D" id="3.20.20.370">
    <property type="entry name" value="Glycoside hydrolase/deacetylase"/>
    <property type="match status" value="1"/>
</dbReference>
<evidence type="ECO:0000259" key="1">
    <source>
        <dbReference type="Pfam" id="PF01522"/>
    </source>
</evidence>
<dbReference type="InterPro" id="IPR002509">
    <property type="entry name" value="NODB_dom"/>
</dbReference>
<keyword evidence="3" id="KW-1185">Reference proteome</keyword>
<dbReference type="GO" id="GO:0005975">
    <property type="term" value="P:carbohydrate metabolic process"/>
    <property type="evidence" value="ECO:0007669"/>
    <property type="project" value="InterPro"/>
</dbReference>
<dbReference type="Pfam" id="PF01522">
    <property type="entry name" value="Polysacc_deac_1"/>
    <property type="match status" value="1"/>
</dbReference>
<sequence>MTGIVTLSVEVELAWGVHDFDGHDEHLSEDGRTERRYLRKLLDACDAASVPITFDIVDHLLLTSCEGTHDGPYPDDWFDADPGTDAAVDPLYYAPDIAEAIRSRPTDHELCTHSFSHAPLETVDATTVSADLERGQRVESELLGERSHSFVPPRHRPPPTDVLREHGIDVVRTAIKDQADGPLSRAAQLLFGPPPMVDPEWSDGVLWTYCATHPNLAAPTLPSGRRPAGRPLGWLPNALSRRLHRRYLERATEQAAETDAHLHLWCHLYDLSNDDQMAPLTEYLQTLGRLRDRGRVDICTMDELPDRQPIAVGGRDAASSW</sequence>
<feature type="domain" description="NodB homology" evidence="1">
    <location>
        <begin position="35"/>
        <end position="156"/>
    </location>
</feature>
<name>A0A285NTB2_NATPI</name>
<dbReference type="Proteomes" id="UP000219453">
    <property type="component" value="Unassembled WGS sequence"/>
</dbReference>
<reference evidence="2 3" key="1">
    <citation type="submission" date="2017-09" db="EMBL/GenBank/DDBJ databases">
        <authorList>
            <person name="Ehlers B."/>
            <person name="Leendertz F.H."/>
        </authorList>
    </citation>
    <scope>NUCLEOTIDE SEQUENCE [LARGE SCALE GENOMIC DNA]</scope>
    <source>
        <strain evidence="2 3">DSM 27208</strain>
    </source>
</reference>
<protein>
    <submittedName>
        <fullName evidence="2">Polysaccharide deacetylase</fullName>
    </submittedName>
</protein>
<evidence type="ECO:0000313" key="2">
    <source>
        <dbReference type="EMBL" id="SNZ12689.1"/>
    </source>
</evidence>
<organism evidence="2 3">
    <name type="scientific">Natronoarchaeum philippinense</name>
    <dbReference type="NCBI Taxonomy" id="558529"/>
    <lineage>
        <taxon>Archaea</taxon>
        <taxon>Methanobacteriati</taxon>
        <taxon>Methanobacteriota</taxon>
        <taxon>Stenosarchaea group</taxon>
        <taxon>Halobacteria</taxon>
        <taxon>Halobacteriales</taxon>
        <taxon>Natronoarchaeaceae</taxon>
    </lineage>
</organism>
<proteinExistence type="predicted"/>
<dbReference type="InterPro" id="IPR011330">
    <property type="entry name" value="Glyco_hydro/deAcase_b/a-brl"/>
</dbReference>
<gene>
    <name evidence="2" type="ORF">SAMN06269185_1872</name>
</gene>
<evidence type="ECO:0000313" key="3">
    <source>
        <dbReference type="Proteomes" id="UP000219453"/>
    </source>
</evidence>
<dbReference type="EMBL" id="OBEJ01000002">
    <property type="protein sequence ID" value="SNZ12689.1"/>
    <property type="molecule type" value="Genomic_DNA"/>
</dbReference>
<dbReference type="GO" id="GO:0016810">
    <property type="term" value="F:hydrolase activity, acting on carbon-nitrogen (but not peptide) bonds"/>
    <property type="evidence" value="ECO:0007669"/>
    <property type="project" value="InterPro"/>
</dbReference>
<dbReference type="SUPFAM" id="SSF88713">
    <property type="entry name" value="Glycoside hydrolase/deacetylase"/>
    <property type="match status" value="1"/>
</dbReference>
<dbReference type="AlphaFoldDB" id="A0A285NTB2"/>
<dbReference type="RefSeq" id="WP_097008797.1">
    <property type="nucleotide sequence ID" value="NZ_OBEJ01000002.1"/>
</dbReference>
<dbReference type="OrthoDB" id="10436at2157"/>
<accession>A0A285NTB2</accession>